<dbReference type="EMBL" id="UOYO01000020">
    <property type="protein sequence ID" value="VAY87184.1"/>
    <property type="molecule type" value="Genomic_DNA"/>
</dbReference>
<evidence type="ECO:0000313" key="1">
    <source>
        <dbReference type="EMBL" id="VAY87184.1"/>
    </source>
</evidence>
<gene>
    <name evidence="1" type="ORF">MNB_ARC-1_721</name>
</gene>
<protein>
    <submittedName>
        <fullName evidence="1">Uncharacterized protein</fullName>
    </submittedName>
</protein>
<accession>A0A3B1E4W5</accession>
<dbReference type="AlphaFoldDB" id="A0A3B1E4W5"/>
<sequence length="197" mass="23159">MINIHKSLQKAHSFFTDCQYDKANFIYSQLLSLDITNEEYKLYCILCDIGKDDEGKGQSLFDRFIIAKNDNTKDAVKYIMDMIDAYDGNNEKMMSILKDISAQNTQNLDAIKYEDFETLIKQRGSFRIAFEDIMFSTKVAITSRNEFFEFVNQLIDNNFKNIAYSYLDGFNEYFKYDQQIIELYDKLGDKPIDINKK</sequence>
<organism evidence="1">
    <name type="scientific">hydrothermal vent metagenome</name>
    <dbReference type="NCBI Taxonomy" id="652676"/>
    <lineage>
        <taxon>unclassified sequences</taxon>
        <taxon>metagenomes</taxon>
        <taxon>ecological metagenomes</taxon>
    </lineage>
</organism>
<reference evidence="1" key="1">
    <citation type="submission" date="2018-10" db="EMBL/GenBank/DDBJ databases">
        <authorList>
            <person name="Aoki K."/>
        </authorList>
    </citation>
    <scope>NUCLEOTIDE SEQUENCE</scope>
</reference>
<proteinExistence type="predicted"/>
<name>A0A3B1E4W5_9ZZZZ</name>